<dbReference type="AlphaFoldDB" id="A0A8H3FWW5"/>
<gene>
    <name evidence="1" type="ORF">IMSHALPRED_007843</name>
</gene>
<proteinExistence type="predicted"/>
<dbReference type="EMBL" id="CAJPDT010000052">
    <property type="protein sequence ID" value="CAF9929188.1"/>
    <property type="molecule type" value="Genomic_DNA"/>
</dbReference>
<protein>
    <submittedName>
        <fullName evidence="1">Uncharacterized protein</fullName>
    </submittedName>
</protein>
<organism evidence="1 2">
    <name type="scientific">Imshaugia aleurites</name>
    <dbReference type="NCBI Taxonomy" id="172621"/>
    <lineage>
        <taxon>Eukaryota</taxon>
        <taxon>Fungi</taxon>
        <taxon>Dikarya</taxon>
        <taxon>Ascomycota</taxon>
        <taxon>Pezizomycotina</taxon>
        <taxon>Lecanoromycetes</taxon>
        <taxon>OSLEUM clade</taxon>
        <taxon>Lecanoromycetidae</taxon>
        <taxon>Lecanorales</taxon>
        <taxon>Lecanorineae</taxon>
        <taxon>Parmeliaceae</taxon>
        <taxon>Imshaugia</taxon>
    </lineage>
</organism>
<name>A0A8H3FWW5_9LECA</name>
<dbReference type="OrthoDB" id="5308396at2759"/>
<keyword evidence="2" id="KW-1185">Reference proteome</keyword>
<comment type="caution">
    <text evidence="1">The sequence shown here is derived from an EMBL/GenBank/DDBJ whole genome shotgun (WGS) entry which is preliminary data.</text>
</comment>
<sequence length="774" mass="87145">MATPQAWGSEPHDSSQLPLRAGPANVFAMRNQAGANENQDAIHGAETADSFRVGMNNTDIARVALGYRPENNQASDMESIKALLRNFLDGVKEPQMERSLYFDGLLSQWLDVSRGDRKHALLVYVLGDGSEQYKDRKFHVDNLETMDEIKKSVLEQQCLQQGVHLHLAKMTSVVDTDPVDALGVKIAISLHEISELNGVLLVNKPVPVAKQSIIQKSFLKERYDRTNARRYPYPSPEGTPPLEINTAKSFHDWVLVIMPEEYQFKFLTDNADPQALHAWIKTSSANMITSETNVAGADPKARWGLALACKTQLNNISAWLACKLSCEDPEENERQSNMLETVVCASLRLRDPDLFRSAITPNPRIVSLTGWEEVGSAMELAHFYLYRESLNQALMKIDSFQDRYIILWSIRTGCGTQKKPQECITDVDKWIEDQLRQALNEIVRIEDNDGAMLVLVAKNFPHATSMNRILAFAKKHSYNQTFATEFAFSLYDELVRNTIDTAFARYALAEILSTAVPAVCGQPFHDWSLHQQSPFSALANVPAEDLQRLQADHMARLVRCCLTVDLYNEEIALLRHMWLGASLADAPTLQHVFLPYLKQLLAVIRDHLIPLTTQIYQWQFQHIVSLFITHYIGNEPTPPFPDFTCPPLGCASPRNPYGCSTCLELDAFLVDPHRKTAEVIGGIEAPEHVSTQIQGTDYLQMTVVSHSAVQMRSTIRITKNITKPEEPDAIHDMWKERVVKANGMIQAICGDGEWKMLLGDRYDECMGLKLVRVG</sequence>
<dbReference type="Proteomes" id="UP000664534">
    <property type="component" value="Unassembled WGS sequence"/>
</dbReference>
<evidence type="ECO:0000313" key="1">
    <source>
        <dbReference type="EMBL" id="CAF9929188.1"/>
    </source>
</evidence>
<accession>A0A8H3FWW5</accession>
<evidence type="ECO:0000313" key="2">
    <source>
        <dbReference type="Proteomes" id="UP000664534"/>
    </source>
</evidence>
<reference evidence="1" key="1">
    <citation type="submission" date="2021-03" db="EMBL/GenBank/DDBJ databases">
        <authorList>
            <person name="Tagirdzhanova G."/>
        </authorList>
    </citation>
    <scope>NUCLEOTIDE SEQUENCE</scope>
</reference>